<gene>
    <name evidence="1" type="ORF">OG579_06540</name>
</gene>
<reference evidence="1 2" key="1">
    <citation type="submission" date="2022-10" db="EMBL/GenBank/DDBJ databases">
        <title>The complete genomes of actinobacterial strains from the NBC collection.</title>
        <authorList>
            <person name="Joergensen T.S."/>
            <person name="Alvarez Arevalo M."/>
            <person name="Sterndorff E.B."/>
            <person name="Faurdal D."/>
            <person name="Vuksanovic O."/>
            <person name="Mourched A.-S."/>
            <person name="Charusanti P."/>
            <person name="Shaw S."/>
            <person name="Blin K."/>
            <person name="Weber T."/>
        </authorList>
    </citation>
    <scope>NUCLEOTIDE SEQUENCE [LARGE SCALE GENOMIC DNA]</scope>
    <source>
        <strain evidence="1 2">NBC_00319</strain>
    </source>
</reference>
<name>A0AAU4K664_9NOCA</name>
<dbReference type="SUPFAM" id="SSF109604">
    <property type="entry name" value="HD-domain/PDEase-like"/>
    <property type="match status" value="1"/>
</dbReference>
<dbReference type="KEGG" id="whr:OG579_06540"/>
<dbReference type="RefSeq" id="WP_328858511.1">
    <property type="nucleotide sequence ID" value="NZ_CP108021.1"/>
</dbReference>
<dbReference type="PANTHER" id="PTHR40202:SF1">
    <property type="entry name" value="HD DOMAIN-CONTAINING PROTEIN"/>
    <property type="match status" value="1"/>
</dbReference>
<sequence>MDVIDETAQVLASLRGVWDEVEVDELDHALQAGRRAADDDADDELVLASVLHDVGHSPVVLTDPSVHHEDAAQEWLTARFGARVGWLAGAHVEAKQYLAATDEDYARALSPTSVSSLAYQGGALATSSRTGHVWWPDALRLRRYDDAAKVPGAQALSIDEALDVARRVARR</sequence>
<dbReference type="Gene3D" id="1.10.3210.10">
    <property type="entry name" value="Hypothetical protein af1432"/>
    <property type="match status" value="1"/>
</dbReference>
<evidence type="ECO:0000313" key="1">
    <source>
        <dbReference type="EMBL" id="WUM21442.1"/>
    </source>
</evidence>
<organism evidence="1 2">
    <name type="scientific">Williamsia herbipolensis</name>
    <dbReference type="NCBI Taxonomy" id="1603258"/>
    <lineage>
        <taxon>Bacteria</taxon>
        <taxon>Bacillati</taxon>
        <taxon>Actinomycetota</taxon>
        <taxon>Actinomycetes</taxon>
        <taxon>Mycobacteriales</taxon>
        <taxon>Nocardiaceae</taxon>
        <taxon>Williamsia</taxon>
    </lineage>
</organism>
<accession>A0AAU4K664</accession>
<proteinExistence type="predicted"/>
<dbReference type="EMBL" id="CP108021">
    <property type="protein sequence ID" value="WUM21442.1"/>
    <property type="molecule type" value="Genomic_DNA"/>
</dbReference>
<dbReference type="Proteomes" id="UP001432128">
    <property type="component" value="Chromosome"/>
</dbReference>
<keyword evidence="2" id="KW-1185">Reference proteome</keyword>
<dbReference type="PANTHER" id="PTHR40202">
    <property type="match status" value="1"/>
</dbReference>
<protein>
    <submittedName>
        <fullName evidence="1">HD family phosphohydrolase</fullName>
    </submittedName>
</protein>
<dbReference type="InterPro" id="IPR052567">
    <property type="entry name" value="OP_Dioxygenase"/>
</dbReference>
<dbReference type="AlphaFoldDB" id="A0AAU4K664"/>
<evidence type="ECO:0000313" key="2">
    <source>
        <dbReference type="Proteomes" id="UP001432128"/>
    </source>
</evidence>